<proteinExistence type="inferred from homology"/>
<keyword evidence="3" id="KW-0012">Acyltransferase</keyword>
<feature type="non-terminal residue" evidence="4">
    <location>
        <position position="1"/>
    </location>
</feature>
<dbReference type="PANTHER" id="PTHR11104">
    <property type="entry name" value="AMINOGLYCOSIDE N3-ACETYLTRANSFERASE"/>
    <property type="match status" value="1"/>
</dbReference>
<protein>
    <recommendedName>
        <fullName evidence="5">Aminoglycoside N(3)-acetyltransferase</fullName>
    </recommendedName>
</protein>
<sequence length="103" mass="11340">PTITKNMIIEDLGKLGLEKGDIVLLHSSLKRIGYVEGGATTVIDAIIDVLSSSGTLIVPTYNMKKNMYKTCLDKQYIFDPRTAGTLLGIIPSTFLTYPNIYRS</sequence>
<evidence type="ECO:0000256" key="1">
    <source>
        <dbReference type="ARBA" id="ARBA00006383"/>
    </source>
</evidence>
<name>X0T807_9ZZZZ</name>
<evidence type="ECO:0008006" key="5">
    <source>
        <dbReference type="Google" id="ProtNLM"/>
    </source>
</evidence>
<evidence type="ECO:0000313" key="4">
    <source>
        <dbReference type="EMBL" id="GAF89339.1"/>
    </source>
</evidence>
<dbReference type="InterPro" id="IPR003679">
    <property type="entry name" value="Amioglycoside_AcTrfase"/>
</dbReference>
<accession>X0T807</accession>
<comment type="similarity">
    <text evidence="1">Belongs to the antibiotic N-acetyltransferase family.</text>
</comment>
<dbReference type="InterPro" id="IPR028345">
    <property type="entry name" value="Antibiotic_NAT-like"/>
</dbReference>
<dbReference type="GO" id="GO:0008080">
    <property type="term" value="F:N-acetyltransferase activity"/>
    <property type="evidence" value="ECO:0007669"/>
    <property type="project" value="InterPro"/>
</dbReference>
<dbReference type="PANTHER" id="PTHR11104:SF0">
    <property type="entry name" value="SPBETA PROPHAGE-DERIVED AMINOGLYCOSIDE N(3')-ACETYLTRANSFERASE-LIKE PROTEIN YOKD"/>
    <property type="match status" value="1"/>
</dbReference>
<gene>
    <name evidence="4" type="ORF">S01H1_23958</name>
</gene>
<dbReference type="AlphaFoldDB" id="X0T807"/>
<feature type="non-terminal residue" evidence="4">
    <location>
        <position position="103"/>
    </location>
</feature>
<dbReference type="GO" id="GO:0046677">
    <property type="term" value="P:response to antibiotic"/>
    <property type="evidence" value="ECO:0007669"/>
    <property type="project" value="InterPro"/>
</dbReference>
<evidence type="ECO:0000256" key="3">
    <source>
        <dbReference type="ARBA" id="ARBA00023315"/>
    </source>
</evidence>
<dbReference type="Pfam" id="PF02522">
    <property type="entry name" value="Antibiotic_NAT"/>
    <property type="match status" value="1"/>
</dbReference>
<comment type="caution">
    <text evidence="4">The sequence shown here is derived from an EMBL/GenBank/DDBJ whole genome shotgun (WGS) entry which is preliminary data.</text>
</comment>
<reference evidence="4" key="1">
    <citation type="journal article" date="2014" name="Front. Microbiol.">
        <title>High frequency of phylogenetically diverse reductive dehalogenase-homologous genes in deep subseafloor sedimentary metagenomes.</title>
        <authorList>
            <person name="Kawai M."/>
            <person name="Futagami T."/>
            <person name="Toyoda A."/>
            <person name="Takaki Y."/>
            <person name="Nishi S."/>
            <person name="Hori S."/>
            <person name="Arai W."/>
            <person name="Tsubouchi T."/>
            <person name="Morono Y."/>
            <person name="Uchiyama I."/>
            <person name="Ito T."/>
            <person name="Fujiyama A."/>
            <person name="Inagaki F."/>
            <person name="Takami H."/>
        </authorList>
    </citation>
    <scope>NUCLEOTIDE SEQUENCE</scope>
    <source>
        <strain evidence="4">Expedition CK06-06</strain>
    </source>
</reference>
<evidence type="ECO:0000256" key="2">
    <source>
        <dbReference type="ARBA" id="ARBA00022679"/>
    </source>
</evidence>
<dbReference type="SUPFAM" id="SSF110710">
    <property type="entry name" value="TTHA0583/YokD-like"/>
    <property type="match status" value="1"/>
</dbReference>
<dbReference type="EMBL" id="BARS01014035">
    <property type="protein sequence ID" value="GAF89339.1"/>
    <property type="molecule type" value="Genomic_DNA"/>
</dbReference>
<organism evidence="4">
    <name type="scientific">marine sediment metagenome</name>
    <dbReference type="NCBI Taxonomy" id="412755"/>
    <lineage>
        <taxon>unclassified sequences</taxon>
        <taxon>metagenomes</taxon>
        <taxon>ecological metagenomes</taxon>
    </lineage>
</organism>
<keyword evidence="2" id="KW-0808">Transferase</keyword>